<gene>
    <name evidence="2" type="ORF">AMORRO_LOCUS8359</name>
</gene>
<evidence type="ECO:0000313" key="3">
    <source>
        <dbReference type="Proteomes" id="UP000789342"/>
    </source>
</evidence>
<keyword evidence="3" id="KW-1185">Reference proteome</keyword>
<proteinExistence type="predicted"/>
<feature type="region of interest" description="Disordered" evidence="1">
    <location>
        <begin position="111"/>
        <end position="213"/>
    </location>
</feature>
<dbReference type="EMBL" id="CAJVPV010007045">
    <property type="protein sequence ID" value="CAG8614062.1"/>
    <property type="molecule type" value="Genomic_DNA"/>
</dbReference>
<dbReference type="AlphaFoldDB" id="A0A9N9CS77"/>
<feature type="non-terminal residue" evidence="2">
    <location>
        <position position="585"/>
    </location>
</feature>
<dbReference type="OrthoDB" id="2439721at2759"/>
<feature type="compositionally biased region" description="Acidic residues" evidence="1">
    <location>
        <begin position="200"/>
        <end position="213"/>
    </location>
</feature>
<reference evidence="2" key="1">
    <citation type="submission" date="2021-06" db="EMBL/GenBank/DDBJ databases">
        <authorList>
            <person name="Kallberg Y."/>
            <person name="Tangrot J."/>
            <person name="Rosling A."/>
        </authorList>
    </citation>
    <scope>NUCLEOTIDE SEQUENCE</scope>
    <source>
        <strain evidence="2">CL551</strain>
    </source>
</reference>
<sequence length="585" mass="67047">MNFDRYIENYIRDSDPTDWNALNCLKCLKDNDDLDFTSDSKQDILDAFIKTFKKVIDSPIVHNGAKRKAKKIFNNIKDTFERREIDEFFEELDHEFDIRKTDREVHKNVDTAKTLGIQEQRSNKKRKTEGNTDVKRDSPYDGVSGDEERKPTKPQKKKTSGKREDILPDSTKLEKATPLKLITSDDDDSSHDSSKIHESDNEDGYNSDEEDVPLPEESLDFVLNNQRSWILPSGQSAGGIFTENISANAVEIKKKKRLSAVEKAILRYGASRIIDLSAHMKEWFSLEDRRFMMNDYMSLLHVPGLKDEESSFVTTIENMVNEKRINEAYEFCVQKFTSSDVNCYVRKISKIYLDFIYRSEDGDILDSAHTEVDVILKACSYIVEGLRKSLVVKQRWGESFCPLSKNADYKNGRKCDVRFLSPSGVDLGEWEFASNLTSHKAIGDRCRSARINQSILNGLLNRNLTNVEVKKINVPFLQIAENIINEDNKSLPVKEISISIGKISKDKLETVNEDNNIKEKVESLLMKEVCEPDDSLDSNLELSDDNEFCGFSDNSNTLFVKSNFRYTSQTQSILDLHISDLLSWT</sequence>
<comment type="caution">
    <text evidence="2">The sequence shown here is derived from an EMBL/GenBank/DDBJ whole genome shotgun (WGS) entry which is preliminary data.</text>
</comment>
<feature type="compositionally biased region" description="Basic and acidic residues" evidence="1">
    <location>
        <begin position="128"/>
        <end position="139"/>
    </location>
</feature>
<feature type="compositionally biased region" description="Basic and acidic residues" evidence="1">
    <location>
        <begin position="190"/>
        <end position="199"/>
    </location>
</feature>
<organism evidence="2 3">
    <name type="scientific">Acaulospora morrowiae</name>
    <dbReference type="NCBI Taxonomy" id="94023"/>
    <lineage>
        <taxon>Eukaryota</taxon>
        <taxon>Fungi</taxon>
        <taxon>Fungi incertae sedis</taxon>
        <taxon>Mucoromycota</taxon>
        <taxon>Glomeromycotina</taxon>
        <taxon>Glomeromycetes</taxon>
        <taxon>Diversisporales</taxon>
        <taxon>Acaulosporaceae</taxon>
        <taxon>Acaulospora</taxon>
    </lineage>
</organism>
<name>A0A9N9CS77_9GLOM</name>
<dbReference type="Proteomes" id="UP000789342">
    <property type="component" value="Unassembled WGS sequence"/>
</dbReference>
<protein>
    <submittedName>
        <fullName evidence="2">11431_t:CDS:1</fullName>
    </submittedName>
</protein>
<accession>A0A9N9CS77</accession>
<evidence type="ECO:0000313" key="2">
    <source>
        <dbReference type="EMBL" id="CAG8614062.1"/>
    </source>
</evidence>
<feature type="compositionally biased region" description="Basic and acidic residues" evidence="1">
    <location>
        <begin position="161"/>
        <end position="177"/>
    </location>
</feature>
<evidence type="ECO:0000256" key="1">
    <source>
        <dbReference type="SAM" id="MobiDB-lite"/>
    </source>
</evidence>